<keyword evidence="5 14" id="KW-0347">Helicase</keyword>
<keyword evidence="7 14" id="KW-0694">RNA-binding</keyword>
<dbReference type="PANTHER" id="PTHR24031">
    <property type="entry name" value="RNA HELICASE"/>
    <property type="match status" value="1"/>
</dbReference>
<dbReference type="EC" id="3.6.4.13" evidence="14"/>
<dbReference type="SMART" id="SM00490">
    <property type="entry name" value="HELICc"/>
    <property type="match status" value="1"/>
</dbReference>
<feature type="short sequence motif" description="Q motif" evidence="13">
    <location>
        <begin position="227"/>
        <end position="255"/>
    </location>
</feature>
<evidence type="ECO:0000256" key="3">
    <source>
        <dbReference type="ARBA" id="ARBA00022741"/>
    </source>
</evidence>
<feature type="compositionally biased region" description="Basic and acidic residues" evidence="15">
    <location>
        <begin position="122"/>
        <end position="149"/>
    </location>
</feature>
<evidence type="ECO:0000259" key="18">
    <source>
        <dbReference type="PROSITE" id="PS51195"/>
    </source>
</evidence>
<dbReference type="GO" id="GO:0003724">
    <property type="term" value="F:RNA helicase activity"/>
    <property type="evidence" value="ECO:0007669"/>
    <property type="project" value="UniProtKB-EC"/>
</dbReference>
<comment type="function">
    <text evidence="14">RNA helicase.</text>
</comment>
<evidence type="ECO:0000256" key="1">
    <source>
        <dbReference type="ARBA" id="ARBA00004123"/>
    </source>
</evidence>
<keyword evidence="8" id="KW-0539">Nucleus</keyword>
<comment type="catalytic activity">
    <reaction evidence="10 14">
        <text>ATP + H2O = ADP + phosphate + H(+)</text>
        <dbReference type="Rhea" id="RHEA:13065"/>
        <dbReference type="ChEBI" id="CHEBI:15377"/>
        <dbReference type="ChEBI" id="CHEBI:15378"/>
        <dbReference type="ChEBI" id="CHEBI:30616"/>
        <dbReference type="ChEBI" id="CHEBI:43474"/>
        <dbReference type="ChEBI" id="CHEBI:456216"/>
        <dbReference type="EC" id="3.6.4.13"/>
    </reaction>
</comment>
<dbReference type="InterPro" id="IPR014014">
    <property type="entry name" value="RNA_helicase_DEAD_Q_motif"/>
</dbReference>
<evidence type="ECO:0000256" key="9">
    <source>
        <dbReference type="ARBA" id="ARBA00038457"/>
    </source>
</evidence>
<feature type="compositionally biased region" description="Acidic residues" evidence="15">
    <location>
        <begin position="94"/>
        <end position="106"/>
    </location>
</feature>
<dbReference type="GeneID" id="115624564"/>
<dbReference type="GO" id="GO:0016787">
    <property type="term" value="F:hydrolase activity"/>
    <property type="evidence" value="ECO:0007669"/>
    <property type="project" value="UniProtKB-KW"/>
</dbReference>
<evidence type="ECO:0000256" key="11">
    <source>
        <dbReference type="ARBA" id="ARBA00054398"/>
    </source>
</evidence>
<evidence type="ECO:0000256" key="8">
    <source>
        <dbReference type="ARBA" id="ARBA00023242"/>
    </source>
</evidence>
<feature type="domain" description="DEAD-box RNA helicase Q" evidence="18">
    <location>
        <begin position="227"/>
        <end position="255"/>
    </location>
</feature>
<dbReference type="PROSITE" id="PS51192">
    <property type="entry name" value="HELICASE_ATP_BIND_1"/>
    <property type="match status" value="1"/>
</dbReference>
<dbReference type="GO" id="GO:0005524">
    <property type="term" value="F:ATP binding"/>
    <property type="evidence" value="ECO:0007669"/>
    <property type="project" value="UniProtKB-UniRule"/>
</dbReference>
<dbReference type="Pfam" id="PF00270">
    <property type="entry name" value="DEAD"/>
    <property type="match status" value="1"/>
</dbReference>
<evidence type="ECO:0000256" key="13">
    <source>
        <dbReference type="PROSITE-ProRule" id="PRU00552"/>
    </source>
</evidence>
<dbReference type="SMART" id="SM00487">
    <property type="entry name" value="DEXDc"/>
    <property type="match status" value="1"/>
</dbReference>
<feature type="compositionally biased region" description="Basic and acidic residues" evidence="15">
    <location>
        <begin position="8"/>
        <end position="17"/>
    </location>
</feature>
<evidence type="ECO:0000256" key="7">
    <source>
        <dbReference type="ARBA" id="ARBA00022884"/>
    </source>
</evidence>
<keyword evidence="6 14" id="KW-0067">ATP-binding</keyword>
<evidence type="ECO:0000256" key="14">
    <source>
        <dbReference type="RuleBase" id="RU365068"/>
    </source>
</evidence>
<evidence type="ECO:0000256" key="10">
    <source>
        <dbReference type="ARBA" id="ARBA00047984"/>
    </source>
</evidence>
<comment type="subunit">
    <text evidence="12">Interacts with FADD. Interacts with RIPK1; this interaction disrupts RLR signaling activation of IFN-dependent transcription factor IRF7. Interacts with NIP7. Interacts with EP300; this interaction prevents TP53 acetylation mediated by EP300.</text>
</comment>
<evidence type="ECO:0000313" key="19">
    <source>
        <dbReference type="Proteomes" id="UP000504634"/>
    </source>
</evidence>
<dbReference type="AlphaFoldDB" id="A0A6J2TJ54"/>
<dbReference type="CDD" id="cd18787">
    <property type="entry name" value="SF2_C_DEAD"/>
    <property type="match status" value="1"/>
</dbReference>
<dbReference type="Gene3D" id="3.40.50.300">
    <property type="entry name" value="P-loop containing nucleotide triphosphate hydrolases"/>
    <property type="match status" value="2"/>
</dbReference>
<gene>
    <name evidence="20" type="primary">LOC115624564</name>
</gene>
<evidence type="ECO:0000313" key="20">
    <source>
        <dbReference type="RefSeq" id="XP_030375153.1"/>
    </source>
</evidence>
<proteinExistence type="inferred from homology"/>
<dbReference type="OrthoDB" id="4310724at2759"/>
<dbReference type="InterPro" id="IPR027417">
    <property type="entry name" value="P-loop_NTPase"/>
</dbReference>
<dbReference type="FunFam" id="3.40.50.300:FF:001059">
    <property type="entry name" value="ATP-dependent RNA helicase DDX24"/>
    <property type="match status" value="1"/>
</dbReference>
<dbReference type="InterPro" id="IPR014001">
    <property type="entry name" value="Helicase_ATP-bd"/>
</dbReference>
<sequence>MVTTKLSKIKDSNENPKSKAASQNSWQKVKIKGHVISDDFSGSLGGLIGLEVLNDYDPKIVKSSTKNRGNNKQDRIVKKTPIKKRKAENNVSDSDSETEGSSDDENIPGVKVQKPSKKAHAERHAQRMLKQREKREKRKEIRRQQKVDGKPTPTAANIKTPKDLKSKYTPNDDYPPDRFVLLRPPSAEDLEEDSEELDEVGEEKEANSDEEVPELVSLTTPAEENLVGWNGLGVPQPILRALAEQGFMSPTQIQTLTLPAAILGKKDILGAAETGSGKTLAFGIPLLAGIMELKQRSITSGIRKAPRVKGAQKTEPADEHHELTPPPEELDYVSGASDEDSDTGQQSGSKMGPLYALVLTPTRELAVQVKNHLVAAAKYTGIKVAAIFGGLAVAKQERVLRQCPEIVVATPGRLWELYTQGNQHLKKIEHVSFLVIDETDRMVEKGHFEELRSLLKVLNADEQRKQLRQNFVYSATLTLVHDLPEHMQKRNMGKRPKFVKQTVDQKIQGLIDELGISQPKIVDITSSQQTAQTLTESRLVCSIDEKDYYLYYFIQRHPGRTIVFCNSIDCVKRLATLFGLLDCNPLPLHANMIQKQRLKNLERFRDNPIGLLIATDVAARGLDIPNVEHVIHYQVPRTSENYVHRSGRTARANKHGITVMFMEPGEVKNYVKLYKTLERTEDLPLFPISERFLSAVKERVNLARDLDKEELKLRRTQSEIGWMKKHAEEMDMIIDGFNDESGSDMDEDAFVIERRRNRLHVETVRAQLCALLSQPIFPKGFSFRYPTSTGQLLPASEIAPTQANSAVETMKAAIEDMKQSKKMRNKRKHNS</sequence>
<evidence type="ECO:0000259" key="17">
    <source>
        <dbReference type="PROSITE" id="PS51194"/>
    </source>
</evidence>
<dbReference type="CDD" id="cd17946">
    <property type="entry name" value="DEADc_DDX24"/>
    <property type="match status" value="1"/>
</dbReference>
<name>A0A6J2TJ54_DROLE</name>
<dbReference type="Pfam" id="PF00271">
    <property type="entry name" value="Helicase_C"/>
    <property type="match status" value="1"/>
</dbReference>
<feature type="region of interest" description="Disordered" evidence="15">
    <location>
        <begin position="61"/>
        <end position="214"/>
    </location>
</feature>
<accession>A0A6J2TJ54</accession>
<keyword evidence="2" id="KW-0597">Phosphoprotein</keyword>
<dbReference type="PROSITE" id="PS51195">
    <property type="entry name" value="Q_MOTIF"/>
    <property type="match status" value="1"/>
</dbReference>
<dbReference type="Proteomes" id="UP000504634">
    <property type="component" value="Unplaced"/>
</dbReference>
<feature type="domain" description="Helicase C-terminal" evidence="17">
    <location>
        <begin position="546"/>
        <end position="694"/>
    </location>
</feature>
<evidence type="ECO:0000256" key="15">
    <source>
        <dbReference type="SAM" id="MobiDB-lite"/>
    </source>
</evidence>
<dbReference type="SUPFAM" id="SSF52540">
    <property type="entry name" value="P-loop containing nucleoside triphosphate hydrolases"/>
    <property type="match status" value="1"/>
</dbReference>
<dbReference type="GO" id="GO:0003723">
    <property type="term" value="F:RNA binding"/>
    <property type="evidence" value="ECO:0007669"/>
    <property type="project" value="UniProtKB-UniRule"/>
</dbReference>
<comment type="function">
    <text evidence="11">ATP-dependent RNA helicase that plays a role in various aspects of RNA metabolism including pre-mRNA splicing and is thereby involved in different biological processes such as cell cycle regulation or innate immunity. Plays an inhibitory role in TP53 transcriptional activity and subsequently in TP53 controlled cell growth arrest and senescence by inhibiting its EP300 mediated acetylation. Negatively regulates cytosolic RNA-mediated innate immune signaling at least in part by affecting RIPK1/IRF7 interactions. Alternatively, possesses antiviral activity by recognizing gammaherpesvirus transcripts in the context of lytic reactivation. Plays an essential role in cell cycle regulation in vascular smooth muscle cells by interacting with and regulating FANCA (Fanconi anemia complementation group A) mRNA.</text>
</comment>
<keyword evidence="4 14" id="KW-0378">Hydrolase</keyword>
<evidence type="ECO:0000256" key="5">
    <source>
        <dbReference type="ARBA" id="ARBA00022806"/>
    </source>
</evidence>
<comment type="similarity">
    <text evidence="9">Belongs to the DEAD box helicase family. DDX24/MAK5 subfamily.</text>
</comment>
<feature type="domain" description="Helicase ATP-binding" evidence="16">
    <location>
        <begin position="259"/>
        <end position="495"/>
    </location>
</feature>
<comment type="subcellular location">
    <subcellularLocation>
        <location evidence="1">Nucleus</location>
    </subcellularLocation>
</comment>
<dbReference type="GO" id="GO:0005634">
    <property type="term" value="C:nucleus"/>
    <property type="evidence" value="ECO:0007669"/>
    <property type="project" value="UniProtKB-SubCell"/>
</dbReference>
<evidence type="ECO:0000259" key="16">
    <source>
        <dbReference type="PROSITE" id="PS51192"/>
    </source>
</evidence>
<dbReference type="InterPro" id="IPR001650">
    <property type="entry name" value="Helicase_C-like"/>
</dbReference>
<feature type="compositionally biased region" description="Acidic residues" evidence="15">
    <location>
        <begin position="188"/>
        <end position="213"/>
    </location>
</feature>
<evidence type="ECO:0000256" key="2">
    <source>
        <dbReference type="ARBA" id="ARBA00022553"/>
    </source>
</evidence>
<feature type="region of interest" description="Disordered" evidence="15">
    <location>
        <begin position="302"/>
        <end position="349"/>
    </location>
</feature>
<keyword evidence="3 14" id="KW-0547">Nucleotide-binding</keyword>
<dbReference type="InterPro" id="IPR011545">
    <property type="entry name" value="DEAD/DEAH_box_helicase_dom"/>
</dbReference>
<protein>
    <recommendedName>
        <fullName evidence="14">ATP-dependent RNA helicase</fullName>
        <ecNumber evidence="14">3.6.4.13</ecNumber>
    </recommendedName>
</protein>
<dbReference type="RefSeq" id="XP_030375153.1">
    <property type="nucleotide sequence ID" value="XM_030519293.1"/>
</dbReference>
<dbReference type="PROSITE" id="PS51194">
    <property type="entry name" value="HELICASE_CTER"/>
    <property type="match status" value="1"/>
</dbReference>
<comment type="domain">
    <text evidence="14">The Q motif is unique to and characteristic of the DEAD box family of RNA helicases and controls ATP binding and hydrolysis.</text>
</comment>
<reference evidence="20" key="1">
    <citation type="submission" date="2025-08" db="UniProtKB">
        <authorList>
            <consortium name="RefSeq"/>
        </authorList>
    </citation>
    <scope>IDENTIFICATION</scope>
    <source>
        <strain evidence="20">11010-0011.00</strain>
        <tissue evidence="20">Whole body</tissue>
    </source>
</reference>
<evidence type="ECO:0000256" key="6">
    <source>
        <dbReference type="ARBA" id="ARBA00022840"/>
    </source>
</evidence>
<evidence type="ECO:0000256" key="4">
    <source>
        <dbReference type="ARBA" id="ARBA00022801"/>
    </source>
</evidence>
<feature type="region of interest" description="Disordered" evidence="15">
    <location>
        <begin position="1"/>
        <end position="27"/>
    </location>
</feature>
<organism evidence="19 20">
    <name type="scientific">Drosophila lebanonensis</name>
    <name type="common">Fruit fly</name>
    <name type="synonym">Scaptodrosophila lebanonensis</name>
    <dbReference type="NCBI Taxonomy" id="7225"/>
    <lineage>
        <taxon>Eukaryota</taxon>
        <taxon>Metazoa</taxon>
        <taxon>Ecdysozoa</taxon>
        <taxon>Arthropoda</taxon>
        <taxon>Hexapoda</taxon>
        <taxon>Insecta</taxon>
        <taxon>Pterygota</taxon>
        <taxon>Neoptera</taxon>
        <taxon>Endopterygota</taxon>
        <taxon>Diptera</taxon>
        <taxon>Brachycera</taxon>
        <taxon>Muscomorpha</taxon>
        <taxon>Ephydroidea</taxon>
        <taxon>Drosophilidae</taxon>
        <taxon>Scaptodrosophila</taxon>
    </lineage>
</organism>
<evidence type="ECO:0000256" key="12">
    <source>
        <dbReference type="ARBA" id="ARBA00064166"/>
    </source>
</evidence>
<keyword evidence="19" id="KW-1185">Reference proteome</keyword>